<sequence length="71" mass="7211">MRYTDGAPVLVVSGGDAIPAQLMVVDQSGRVVASYTGAVTAPAVRPSGRTIPTYALSKDPANLAKLLINGA</sequence>
<proteinExistence type="predicted"/>
<dbReference type="RefSeq" id="WP_030239913.1">
    <property type="nucleotide sequence ID" value="NZ_CP024985.1"/>
</dbReference>
<dbReference type="EMBL" id="CP024985">
    <property type="protein sequence ID" value="ATZ29558.1"/>
    <property type="molecule type" value="Genomic_DNA"/>
</dbReference>
<evidence type="ECO:0000313" key="3">
    <source>
        <dbReference type="Proteomes" id="UP000231791"/>
    </source>
</evidence>
<dbReference type="Proteomes" id="UP000231791">
    <property type="component" value="Chromosome"/>
</dbReference>
<gene>
    <name evidence="1" type="ORF">SLAV_00415</name>
    <name evidence="2" type="ORF">SLAV_38975</name>
</gene>
<accession>A0A2K8P8D6</accession>
<evidence type="ECO:0000313" key="2">
    <source>
        <dbReference type="EMBL" id="ATZ29558.1"/>
    </source>
</evidence>
<keyword evidence="3" id="KW-1185">Reference proteome</keyword>
<name>A0A2K8P8D6_STRLA</name>
<dbReference type="AlphaFoldDB" id="A0A2K8P8D6"/>
<dbReference type="GeneID" id="49388729"/>
<reference evidence="1 3" key="1">
    <citation type="submission" date="2017-11" db="EMBL/GenBank/DDBJ databases">
        <title>Complete genome sequence of Streptomyces lavendulae subsp. lavendulae CCM 3239 (formerly 'Streptomyces aureofaciens CCM 3239'), the producer of the angucycline-type antibiotic auricin.</title>
        <authorList>
            <person name="Busche T."/>
            <person name="Novakova R."/>
            <person name="Al'Dilaimi A."/>
            <person name="Homerova D."/>
            <person name="Feckova L."/>
            <person name="Rezuchova B."/>
            <person name="Mingyar E."/>
            <person name="Csolleiova D."/>
            <person name="Bekeova C."/>
            <person name="Winkler A."/>
            <person name="Sevcikova B."/>
            <person name="Kalinowski J."/>
            <person name="Kormanec J."/>
            <person name="Ruckert C."/>
        </authorList>
    </citation>
    <scope>NUCLEOTIDE SEQUENCE [LARGE SCALE GENOMIC DNA]</scope>
    <source>
        <strain evidence="1 3">CCM 3239</strain>
    </source>
</reference>
<protein>
    <submittedName>
        <fullName evidence="1">Uncharacterized protein</fullName>
    </submittedName>
</protein>
<dbReference type="KEGG" id="slx:SLAV_00415"/>
<organism evidence="1 3">
    <name type="scientific">Streptomyces lavendulae subsp. lavendulae</name>
    <dbReference type="NCBI Taxonomy" id="58340"/>
    <lineage>
        <taxon>Bacteria</taxon>
        <taxon>Bacillati</taxon>
        <taxon>Actinomycetota</taxon>
        <taxon>Actinomycetes</taxon>
        <taxon>Kitasatosporales</taxon>
        <taxon>Streptomycetaceae</taxon>
        <taxon>Streptomyces</taxon>
    </lineage>
</organism>
<dbReference type="KEGG" id="slx:SLAV_38975"/>
<dbReference type="EMBL" id="CP024985">
    <property type="protein sequence ID" value="ATZ22013.1"/>
    <property type="molecule type" value="Genomic_DNA"/>
</dbReference>
<evidence type="ECO:0000313" key="1">
    <source>
        <dbReference type="EMBL" id="ATZ22013.1"/>
    </source>
</evidence>